<feature type="region of interest" description="Disordered" evidence="1">
    <location>
        <begin position="114"/>
        <end position="138"/>
    </location>
</feature>
<keyword evidence="4" id="KW-1185">Reference proteome</keyword>
<evidence type="ECO:0000259" key="2">
    <source>
        <dbReference type="Pfam" id="PF25603"/>
    </source>
</evidence>
<name>A0ABR3AUL2_PHYBL</name>
<organism evidence="3 4">
    <name type="scientific">Phycomyces blakesleeanus</name>
    <dbReference type="NCBI Taxonomy" id="4837"/>
    <lineage>
        <taxon>Eukaryota</taxon>
        <taxon>Fungi</taxon>
        <taxon>Fungi incertae sedis</taxon>
        <taxon>Mucoromycota</taxon>
        <taxon>Mucoromycotina</taxon>
        <taxon>Mucoromycetes</taxon>
        <taxon>Mucorales</taxon>
        <taxon>Phycomycetaceae</taxon>
        <taxon>Phycomyces</taxon>
    </lineage>
</organism>
<accession>A0ABR3AUL2</accession>
<evidence type="ECO:0000313" key="4">
    <source>
        <dbReference type="Proteomes" id="UP001448207"/>
    </source>
</evidence>
<proteinExistence type="predicted"/>
<dbReference type="Proteomes" id="UP001448207">
    <property type="component" value="Unassembled WGS sequence"/>
</dbReference>
<reference evidence="3 4" key="1">
    <citation type="submission" date="2024-04" db="EMBL/GenBank/DDBJ databases">
        <title>Symmetric and asymmetric DNA N6-adenine methylation regulates different biological responses in Mucorales.</title>
        <authorList>
            <consortium name="Lawrence Berkeley National Laboratory"/>
            <person name="Lax C."/>
            <person name="Mondo S.J."/>
            <person name="Osorio-Concepcion M."/>
            <person name="Muszewska A."/>
            <person name="Corrochano-Luque M."/>
            <person name="Gutierrez G."/>
            <person name="Riley R."/>
            <person name="Lipzen A."/>
            <person name="Guo J."/>
            <person name="Hundley H."/>
            <person name="Amirebrahimi M."/>
            <person name="Ng V."/>
            <person name="Lorenzo-Gutierrez D."/>
            <person name="Binder U."/>
            <person name="Yang J."/>
            <person name="Song Y."/>
            <person name="Canovas D."/>
            <person name="Navarro E."/>
            <person name="Freitag M."/>
            <person name="Gabaldon T."/>
            <person name="Grigoriev I.V."/>
            <person name="Corrochano L.M."/>
            <person name="Nicolas F.E."/>
            <person name="Garre V."/>
        </authorList>
    </citation>
    <scope>NUCLEOTIDE SEQUENCE [LARGE SCALE GENOMIC DNA]</scope>
    <source>
        <strain evidence="3 4">L51</strain>
    </source>
</reference>
<dbReference type="Pfam" id="PF25603">
    <property type="entry name" value="SPT23_MGA2_DBD"/>
    <property type="match status" value="1"/>
</dbReference>
<feature type="domain" description="SPT23/MGA2-like DNA-binding" evidence="2">
    <location>
        <begin position="4"/>
        <end position="210"/>
    </location>
</feature>
<gene>
    <name evidence="3" type="ORF">J3Q64DRAFT_1608879</name>
</gene>
<feature type="compositionally biased region" description="Basic and acidic residues" evidence="1">
    <location>
        <begin position="121"/>
        <end position="133"/>
    </location>
</feature>
<comment type="caution">
    <text evidence="3">The sequence shown here is derived from an EMBL/GenBank/DDBJ whole genome shotgun (WGS) entry which is preliminary data.</text>
</comment>
<protein>
    <recommendedName>
        <fullName evidence="2">SPT23/MGA2-like DNA-binding domain-containing protein</fullName>
    </recommendedName>
</protein>
<feature type="non-terminal residue" evidence="3">
    <location>
        <position position="1"/>
    </location>
</feature>
<dbReference type="EMBL" id="JBCLYO010000016">
    <property type="protein sequence ID" value="KAL0081844.1"/>
    <property type="molecule type" value="Genomic_DNA"/>
</dbReference>
<feature type="non-terminal residue" evidence="3">
    <location>
        <position position="222"/>
    </location>
</feature>
<evidence type="ECO:0000313" key="3">
    <source>
        <dbReference type="EMBL" id="KAL0081844.1"/>
    </source>
</evidence>
<sequence>LHSMQIRVLGVPQTGAKSRVETQIKLCIQLVTDDGDKSQWWSHLKLPRHMVAKERLKRQSLVPAVSNNIKMDSTDLLVKPERTLFLSARVICASNPSKKVVTCLGCIQRERKRSQRRKENRVKTDTDDEKSPTEDEESLALEEEKVLLFNCPDMVDFSSGDTILPTRITCYCRHHNERLGFCIYFEMHDHTGKQVATGVSPAIMITDDHKSNKSRVGQKRQR</sequence>
<evidence type="ECO:0000256" key="1">
    <source>
        <dbReference type="SAM" id="MobiDB-lite"/>
    </source>
</evidence>
<dbReference type="InterPro" id="IPR057962">
    <property type="entry name" value="SPT23_MGA2_DBD"/>
</dbReference>